<keyword evidence="2" id="KW-1185">Reference proteome</keyword>
<name>C4XHN4_SOLM1</name>
<reference evidence="1 2" key="1">
    <citation type="journal article" date="2009" name="Genome Res.">
        <title>Whole genome sequence of Desulfovibrio magneticus strain RS-1 revealed common gene clusters in magnetotactic bacteria.</title>
        <authorList>
            <person name="Nakazawa H."/>
            <person name="Arakaki A."/>
            <person name="Narita-Yamada S."/>
            <person name="Yashiro I."/>
            <person name="Jinno K."/>
            <person name="Aoki N."/>
            <person name="Tsuruyama A."/>
            <person name="Okamura Y."/>
            <person name="Tanikawa S."/>
            <person name="Fujita N."/>
            <person name="Takeyama H."/>
            <person name="Matsunaga T."/>
        </authorList>
    </citation>
    <scope>NUCLEOTIDE SEQUENCE [LARGE SCALE GENOMIC DNA]</scope>
    <source>
        <strain evidence="2">ATCC 700980 / DSM 13731 / RS-1</strain>
    </source>
</reference>
<gene>
    <name evidence="1" type="ordered locus">DMR_29170</name>
</gene>
<dbReference type="Proteomes" id="UP000009071">
    <property type="component" value="Chromosome"/>
</dbReference>
<proteinExistence type="predicted"/>
<dbReference type="AlphaFoldDB" id="C4XHN4"/>
<dbReference type="EMBL" id="AP010904">
    <property type="protein sequence ID" value="BAH76408.1"/>
    <property type="molecule type" value="Genomic_DNA"/>
</dbReference>
<protein>
    <submittedName>
        <fullName evidence="1">Uncharacterized protein</fullName>
    </submittedName>
</protein>
<accession>C4XHN4</accession>
<dbReference type="HOGENOM" id="CLU_2989266_0_0_7"/>
<sequence>MSEIAVPPHNLLIHVVTADTMGTVKRQLHDLPCELSILGPDRQDKAKLDFIQGLGVE</sequence>
<dbReference type="KEGG" id="dma:DMR_29170"/>
<evidence type="ECO:0000313" key="1">
    <source>
        <dbReference type="EMBL" id="BAH76408.1"/>
    </source>
</evidence>
<evidence type="ECO:0000313" key="2">
    <source>
        <dbReference type="Proteomes" id="UP000009071"/>
    </source>
</evidence>
<organism evidence="1 2">
    <name type="scientific">Solidesulfovibrio magneticus (strain ATCC 700980 / DSM 13731 / RS-1)</name>
    <name type="common">Desulfovibrio magneticus</name>
    <dbReference type="NCBI Taxonomy" id="573370"/>
    <lineage>
        <taxon>Bacteria</taxon>
        <taxon>Pseudomonadati</taxon>
        <taxon>Thermodesulfobacteriota</taxon>
        <taxon>Desulfovibrionia</taxon>
        <taxon>Desulfovibrionales</taxon>
        <taxon>Desulfovibrionaceae</taxon>
        <taxon>Solidesulfovibrio</taxon>
    </lineage>
</organism>